<evidence type="ECO:0000256" key="4">
    <source>
        <dbReference type="ARBA" id="ARBA00023136"/>
    </source>
</evidence>
<dbReference type="AlphaFoldDB" id="A0A1I0RTF1"/>
<evidence type="ECO:0000256" key="5">
    <source>
        <dbReference type="ARBA" id="ARBA00023237"/>
    </source>
</evidence>
<dbReference type="Pfam" id="PF14322">
    <property type="entry name" value="SusD-like_3"/>
    <property type="match status" value="1"/>
</dbReference>
<evidence type="ECO:0000313" key="9">
    <source>
        <dbReference type="Proteomes" id="UP000199310"/>
    </source>
</evidence>
<dbReference type="Gene3D" id="1.25.40.390">
    <property type="match status" value="1"/>
</dbReference>
<dbReference type="SUPFAM" id="SSF48452">
    <property type="entry name" value="TPR-like"/>
    <property type="match status" value="1"/>
</dbReference>
<keyword evidence="3" id="KW-0732">Signal</keyword>
<keyword evidence="4" id="KW-0472">Membrane</keyword>
<proteinExistence type="inferred from homology"/>
<dbReference type="Proteomes" id="UP000199310">
    <property type="component" value="Unassembled WGS sequence"/>
</dbReference>
<evidence type="ECO:0000259" key="7">
    <source>
        <dbReference type="Pfam" id="PF14322"/>
    </source>
</evidence>
<dbReference type="STRING" id="29529.SAMN04488122_3360"/>
<gene>
    <name evidence="8" type="ORF">SAMN04488122_3360</name>
</gene>
<reference evidence="9" key="1">
    <citation type="submission" date="2016-10" db="EMBL/GenBank/DDBJ databases">
        <authorList>
            <person name="Varghese N."/>
            <person name="Submissions S."/>
        </authorList>
    </citation>
    <scope>NUCLEOTIDE SEQUENCE [LARGE SCALE GENOMIC DNA]</scope>
    <source>
        <strain evidence="9">DSM 3695</strain>
    </source>
</reference>
<dbReference type="EMBL" id="FOJG01000001">
    <property type="protein sequence ID" value="SEW44648.1"/>
    <property type="molecule type" value="Genomic_DNA"/>
</dbReference>
<dbReference type="CDD" id="cd08977">
    <property type="entry name" value="SusD"/>
    <property type="match status" value="1"/>
</dbReference>
<keyword evidence="5" id="KW-0998">Cell outer membrane</keyword>
<dbReference type="Pfam" id="PF07980">
    <property type="entry name" value="SusD_RagB"/>
    <property type="match status" value="1"/>
</dbReference>
<dbReference type="InterPro" id="IPR011990">
    <property type="entry name" value="TPR-like_helical_dom_sf"/>
</dbReference>
<evidence type="ECO:0000259" key="6">
    <source>
        <dbReference type="Pfam" id="PF07980"/>
    </source>
</evidence>
<sequence length="463" mass="51233">MMTMKKIHAIHHILATFLLTGILASCNKFVDVPLPNSQISGTVAFADDGKANSSMRGIYAVTQGAWDNNAPFQGGLTGYFGLASDELQCVSYDNEKQAFHDNTLTSRTGPVGRLWGLMYNMLYQVNSLMENVEKAPGVTAATKTQLLGEARFLRAFCFFYLVNAYGDVPLPLMSDYKTNALLKRVATDKVYEQIFTDLTAAQQTAGDQFSVAGNRVRANKWAATALLARAQLYRSNWVEAEKQASAVINSKVYEIDSLSNVFLSSSKEAILQFANPGTNTYTMEAWYVLGNAGNPVYRLTPWTLAAFEPGDKRIGSWTLKASNGDTATYKYKSVNTTAAAERLVVLRLGEQYLIRAEARAQQGKLTDAIKDLDVIRKRAGIPLVADVKPDISKEDLLKLIGKERTTELFAELGQRWFDVKRSGQADAIYSKRKPQWLSTSILLPVPAADIQRNPNLTQNEGYE</sequence>
<evidence type="ECO:0000256" key="2">
    <source>
        <dbReference type="ARBA" id="ARBA00006275"/>
    </source>
</evidence>
<accession>A0A1I0RTF1</accession>
<feature type="domain" description="RagB/SusD" evidence="6">
    <location>
        <begin position="273"/>
        <end position="462"/>
    </location>
</feature>
<dbReference type="PROSITE" id="PS51257">
    <property type="entry name" value="PROKAR_LIPOPROTEIN"/>
    <property type="match status" value="1"/>
</dbReference>
<protein>
    <submittedName>
        <fullName evidence="8">Starch-binding associating with outer membrane</fullName>
    </submittedName>
</protein>
<name>A0A1I0RTF1_9BACT</name>
<dbReference type="GO" id="GO:0009279">
    <property type="term" value="C:cell outer membrane"/>
    <property type="evidence" value="ECO:0007669"/>
    <property type="project" value="UniProtKB-SubCell"/>
</dbReference>
<organism evidence="8 9">
    <name type="scientific">Chitinophaga arvensicola</name>
    <dbReference type="NCBI Taxonomy" id="29529"/>
    <lineage>
        <taxon>Bacteria</taxon>
        <taxon>Pseudomonadati</taxon>
        <taxon>Bacteroidota</taxon>
        <taxon>Chitinophagia</taxon>
        <taxon>Chitinophagales</taxon>
        <taxon>Chitinophagaceae</taxon>
        <taxon>Chitinophaga</taxon>
    </lineage>
</organism>
<comment type="similarity">
    <text evidence="2">Belongs to the SusD family.</text>
</comment>
<evidence type="ECO:0000256" key="3">
    <source>
        <dbReference type="ARBA" id="ARBA00022729"/>
    </source>
</evidence>
<evidence type="ECO:0000313" key="8">
    <source>
        <dbReference type="EMBL" id="SEW44648.1"/>
    </source>
</evidence>
<dbReference type="InterPro" id="IPR033985">
    <property type="entry name" value="SusD-like_N"/>
</dbReference>
<dbReference type="OrthoDB" id="625727at2"/>
<evidence type="ECO:0000256" key="1">
    <source>
        <dbReference type="ARBA" id="ARBA00004442"/>
    </source>
</evidence>
<feature type="domain" description="SusD-like N-terminal" evidence="7">
    <location>
        <begin position="93"/>
        <end position="231"/>
    </location>
</feature>
<dbReference type="InterPro" id="IPR012944">
    <property type="entry name" value="SusD_RagB_dom"/>
</dbReference>
<keyword evidence="9" id="KW-1185">Reference proteome</keyword>
<comment type="subcellular location">
    <subcellularLocation>
        <location evidence="1">Cell outer membrane</location>
    </subcellularLocation>
</comment>